<evidence type="ECO:0000256" key="7">
    <source>
        <dbReference type="ARBA" id="ARBA00022622"/>
    </source>
</evidence>
<dbReference type="InterPro" id="IPR051735">
    <property type="entry name" value="CFEM_domain"/>
</dbReference>
<evidence type="ECO:0000256" key="14">
    <source>
        <dbReference type="ARBA" id="ARBA00023288"/>
    </source>
</evidence>
<evidence type="ECO:0000256" key="10">
    <source>
        <dbReference type="ARBA" id="ARBA00023004"/>
    </source>
</evidence>
<evidence type="ECO:0000259" key="18">
    <source>
        <dbReference type="PROSITE" id="PS52012"/>
    </source>
</evidence>
<keyword evidence="5" id="KW-0964">Secreted</keyword>
<protein>
    <recommendedName>
        <fullName evidence="18">CFEM domain-containing protein</fullName>
    </recommendedName>
</protein>
<keyword evidence="8 15" id="KW-0479">Metal-binding</keyword>
<dbReference type="SMART" id="SM00747">
    <property type="entry name" value="CFEM"/>
    <property type="match status" value="1"/>
</dbReference>
<reference evidence="19" key="1">
    <citation type="journal article" date="2023" name="Mol. Phylogenet. Evol.">
        <title>Genome-scale phylogeny and comparative genomics of the fungal order Sordariales.</title>
        <authorList>
            <person name="Hensen N."/>
            <person name="Bonometti L."/>
            <person name="Westerberg I."/>
            <person name="Brannstrom I.O."/>
            <person name="Guillou S."/>
            <person name="Cros-Aarteil S."/>
            <person name="Calhoun S."/>
            <person name="Haridas S."/>
            <person name="Kuo A."/>
            <person name="Mondo S."/>
            <person name="Pangilinan J."/>
            <person name="Riley R."/>
            <person name="LaButti K."/>
            <person name="Andreopoulos B."/>
            <person name="Lipzen A."/>
            <person name="Chen C."/>
            <person name="Yan M."/>
            <person name="Daum C."/>
            <person name="Ng V."/>
            <person name="Clum A."/>
            <person name="Steindorff A."/>
            <person name="Ohm R.A."/>
            <person name="Martin F."/>
            <person name="Silar P."/>
            <person name="Natvig D.O."/>
            <person name="Lalanne C."/>
            <person name="Gautier V."/>
            <person name="Ament-Velasquez S.L."/>
            <person name="Kruys A."/>
            <person name="Hutchinson M.I."/>
            <person name="Powell A.J."/>
            <person name="Barry K."/>
            <person name="Miller A.N."/>
            <person name="Grigoriev I.V."/>
            <person name="Debuchy R."/>
            <person name="Gladieux P."/>
            <person name="Hiltunen Thoren M."/>
            <person name="Johannesson H."/>
        </authorList>
    </citation>
    <scope>NUCLEOTIDE SEQUENCE</scope>
    <source>
        <strain evidence="19">SMH4131-1</strain>
    </source>
</reference>
<comment type="caution">
    <text evidence="19">The sequence shown here is derived from an EMBL/GenBank/DDBJ whole genome shotgun (WGS) entry which is preliminary data.</text>
</comment>
<evidence type="ECO:0000256" key="6">
    <source>
        <dbReference type="ARBA" id="ARBA00022617"/>
    </source>
</evidence>
<dbReference type="GO" id="GO:0005886">
    <property type="term" value="C:plasma membrane"/>
    <property type="evidence" value="ECO:0007669"/>
    <property type="project" value="UniProtKB-SubCell"/>
</dbReference>
<dbReference type="GO" id="GO:0005576">
    <property type="term" value="C:extracellular region"/>
    <property type="evidence" value="ECO:0007669"/>
    <property type="project" value="UniProtKB-SubCell"/>
</dbReference>
<evidence type="ECO:0000256" key="1">
    <source>
        <dbReference type="ARBA" id="ARBA00004609"/>
    </source>
</evidence>
<evidence type="ECO:0000256" key="16">
    <source>
        <dbReference type="SAM" id="MobiDB-lite"/>
    </source>
</evidence>
<proteinExistence type="inferred from homology"/>
<evidence type="ECO:0000256" key="13">
    <source>
        <dbReference type="ARBA" id="ARBA00023180"/>
    </source>
</evidence>
<evidence type="ECO:0000256" key="12">
    <source>
        <dbReference type="ARBA" id="ARBA00023157"/>
    </source>
</evidence>
<feature type="binding site" description="axial binding residue" evidence="15">
    <location>
        <position position="54"/>
    </location>
    <ligand>
        <name>heme</name>
        <dbReference type="ChEBI" id="CHEBI:30413"/>
    </ligand>
    <ligandPart>
        <name>Fe</name>
        <dbReference type="ChEBI" id="CHEBI:18248"/>
    </ligandPart>
</feature>
<evidence type="ECO:0000256" key="2">
    <source>
        <dbReference type="ARBA" id="ARBA00004613"/>
    </source>
</evidence>
<dbReference type="GO" id="GO:0046872">
    <property type="term" value="F:metal ion binding"/>
    <property type="evidence" value="ECO:0007669"/>
    <property type="project" value="UniProtKB-UniRule"/>
</dbReference>
<dbReference type="InterPro" id="IPR008427">
    <property type="entry name" value="Extracellular_membr_CFEM_dom"/>
</dbReference>
<evidence type="ECO:0000256" key="8">
    <source>
        <dbReference type="ARBA" id="ARBA00022723"/>
    </source>
</evidence>
<comment type="similarity">
    <text evidence="3">Belongs to the RBT5 family.</text>
</comment>
<evidence type="ECO:0000256" key="15">
    <source>
        <dbReference type="PROSITE-ProRule" id="PRU01356"/>
    </source>
</evidence>
<evidence type="ECO:0000313" key="19">
    <source>
        <dbReference type="EMBL" id="KAK3336137.1"/>
    </source>
</evidence>
<keyword evidence="12 15" id="KW-1015">Disulfide bond</keyword>
<dbReference type="Proteomes" id="UP001286456">
    <property type="component" value="Unassembled WGS sequence"/>
</dbReference>
<comment type="subcellular location">
    <subcellularLocation>
        <location evidence="1">Cell membrane</location>
        <topology evidence="1">Lipid-anchor</topology>
        <topology evidence="1">GPI-anchor</topology>
    </subcellularLocation>
    <subcellularLocation>
        <location evidence="2">Secreted</location>
    </subcellularLocation>
</comment>
<dbReference type="PANTHER" id="PTHR37928:SF2">
    <property type="entry name" value="GPI ANCHORED CFEM DOMAIN PROTEIN (AFU_ORTHOLOGUE AFUA_6G10580)"/>
    <property type="match status" value="1"/>
</dbReference>
<feature type="compositionally biased region" description="Low complexity" evidence="16">
    <location>
        <begin position="137"/>
        <end position="163"/>
    </location>
</feature>
<keyword evidence="6 15" id="KW-0349">Heme</keyword>
<feature type="region of interest" description="Disordered" evidence="16">
    <location>
        <begin position="137"/>
        <end position="177"/>
    </location>
</feature>
<keyword evidence="11" id="KW-0472">Membrane</keyword>
<dbReference type="EMBL" id="JAUEPO010000001">
    <property type="protein sequence ID" value="KAK3336137.1"/>
    <property type="molecule type" value="Genomic_DNA"/>
</dbReference>
<gene>
    <name evidence="19" type="ORF">B0T19DRAFT_29007</name>
</gene>
<dbReference type="GO" id="GO:0098552">
    <property type="term" value="C:side of membrane"/>
    <property type="evidence" value="ECO:0007669"/>
    <property type="project" value="UniProtKB-KW"/>
</dbReference>
<keyword evidence="10 15" id="KW-0408">Iron</keyword>
<dbReference type="AlphaFoldDB" id="A0AAE0MKS9"/>
<keyword evidence="4" id="KW-1003">Cell membrane</keyword>
<feature type="disulfide bond" evidence="15">
    <location>
        <begin position="50"/>
        <end position="57"/>
    </location>
</feature>
<evidence type="ECO:0000256" key="11">
    <source>
        <dbReference type="ARBA" id="ARBA00023136"/>
    </source>
</evidence>
<accession>A0AAE0MKS9</accession>
<feature type="domain" description="CFEM" evidence="18">
    <location>
        <begin position="8"/>
        <end position="120"/>
    </location>
</feature>
<evidence type="ECO:0000256" key="3">
    <source>
        <dbReference type="ARBA" id="ARBA00010031"/>
    </source>
</evidence>
<dbReference type="Pfam" id="PF05730">
    <property type="entry name" value="CFEM"/>
    <property type="match status" value="1"/>
</dbReference>
<dbReference type="PANTHER" id="PTHR37928">
    <property type="entry name" value="CFEM DOMAIN PROTEIN (AFU_ORTHOLOGUE AFUA_6G14090)"/>
    <property type="match status" value="1"/>
</dbReference>
<dbReference type="PROSITE" id="PS52012">
    <property type="entry name" value="CFEM"/>
    <property type="match status" value="1"/>
</dbReference>
<name>A0AAE0MKS9_9PEZI</name>
<keyword evidence="20" id="KW-1185">Reference proteome</keyword>
<comment type="caution">
    <text evidence="15">Lacks conserved residue(s) required for the propagation of feature annotation.</text>
</comment>
<evidence type="ECO:0000256" key="9">
    <source>
        <dbReference type="ARBA" id="ARBA00022729"/>
    </source>
</evidence>
<keyword evidence="14" id="KW-0449">Lipoprotein</keyword>
<organism evidence="19 20">
    <name type="scientific">Cercophora scortea</name>
    <dbReference type="NCBI Taxonomy" id="314031"/>
    <lineage>
        <taxon>Eukaryota</taxon>
        <taxon>Fungi</taxon>
        <taxon>Dikarya</taxon>
        <taxon>Ascomycota</taxon>
        <taxon>Pezizomycotina</taxon>
        <taxon>Sordariomycetes</taxon>
        <taxon>Sordariomycetidae</taxon>
        <taxon>Sordariales</taxon>
        <taxon>Lasiosphaeriaceae</taxon>
        <taxon>Cercophora</taxon>
    </lineage>
</organism>
<evidence type="ECO:0000256" key="17">
    <source>
        <dbReference type="SAM" id="SignalP"/>
    </source>
</evidence>
<sequence length="214" mass="20614">MKLSSVQLIGALFAAAGAHAQLTGCAAVAVTAIPSCAQSCFIDNAPAVGCGGFDFACQCQKEAAFFAAIESCVASSCASSLFQDVIDGAALVCECANPTAGSGGSMTVSGTVVPGTVGTVGTVIGTVVGTFVTTPTTTPESTFQTSSSSAATSTVVPSSSTSGGAEGGSGGTPTASQSFGATASTVSAANRRLSFEVSGLVLSAFSATLAFLTL</sequence>
<keyword evidence="13" id="KW-0325">Glycoprotein</keyword>
<keyword evidence="7" id="KW-0336">GPI-anchor</keyword>
<reference evidence="19" key="2">
    <citation type="submission" date="2023-06" db="EMBL/GenBank/DDBJ databases">
        <authorList>
            <consortium name="Lawrence Berkeley National Laboratory"/>
            <person name="Haridas S."/>
            <person name="Hensen N."/>
            <person name="Bonometti L."/>
            <person name="Westerberg I."/>
            <person name="Brannstrom I.O."/>
            <person name="Guillou S."/>
            <person name="Cros-Aarteil S."/>
            <person name="Calhoun S."/>
            <person name="Kuo A."/>
            <person name="Mondo S."/>
            <person name="Pangilinan J."/>
            <person name="Riley R."/>
            <person name="Labutti K."/>
            <person name="Andreopoulos B."/>
            <person name="Lipzen A."/>
            <person name="Chen C."/>
            <person name="Yanf M."/>
            <person name="Daum C."/>
            <person name="Ng V."/>
            <person name="Clum A."/>
            <person name="Steindorff A."/>
            <person name="Ohm R."/>
            <person name="Martin F."/>
            <person name="Silar P."/>
            <person name="Natvig D."/>
            <person name="Lalanne C."/>
            <person name="Gautier V."/>
            <person name="Ament-Velasquez S.L."/>
            <person name="Kruys A."/>
            <person name="Hutchinson M.I."/>
            <person name="Powell A.J."/>
            <person name="Barry K."/>
            <person name="Miller A.N."/>
            <person name="Grigoriev I.V."/>
            <person name="Debuchy R."/>
            <person name="Gladieux P."/>
            <person name="Thoren M.H."/>
            <person name="Johannesson H."/>
        </authorList>
    </citation>
    <scope>NUCLEOTIDE SEQUENCE</scope>
    <source>
        <strain evidence="19">SMH4131-1</strain>
    </source>
</reference>
<evidence type="ECO:0000256" key="4">
    <source>
        <dbReference type="ARBA" id="ARBA00022475"/>
    </source>
</evidence>
<keyword evidence="9 17" id="KW-0732">Signal</keyword>
<evidence type="ECO:0000313" key="20">
    <source>
        <dbReference type="Proteomes" id="UP001286456"/>
    </source>
</evidence>
<feature type="chain" id="PRO_5041942449" description="CFEM domain-containing protein" evidence="17">
    <location>
        <begin position="21"/>
        <end position="214"/>
    </location>
</feature>
<evidence type="ECO:0000256" key="5">
    <source>
        <dbReference type="ARBA" id="ARBA00022525"/>
    </source>
</evidence>
<feature type="signal peptide" evidence="17">
    <location>
        <begin position="1"/>
        <end position="20"/>
    </location>
</feature>